<comment type="subcellular location">
    <subcellularLocation>
        <location evidence="3 16">Cytoplasm</location>
    </subcellularLocation>
</comment>
<sequence>MKANRHPAALTADLGNSALKLAAWRPLERGAIGAAHPAARATLEHGKGDDPGRLVEGLAAFLDQAAASGAAVQVAALSSVAGPERTAPLVETLSAVLKTRGVELYCGPDHGLANLCDEPHTVGADRLFAARGALELLGRGCVVIDVGSAMTVDAVVAGDPDATEPRGRFLGGAIAPGPWLLAQALATGGAQLKLIEPRAGVPALGQVTGAALESGVVHGLRGAAFELARRVGAEAGLADSVRVVTGGARGLLLDPEPFWTGDLREDPDLVLRGVLAALLERVGA</sequence>
<evidence type="ECO:0000256" key="11">
    <source>
        <dbReference type="ARBA" id="ARBA00022840"/>
    </source>
</evidence>
<keyword evidence="8 16" id="KW-0808">Transferase</keyword>
<dbReference type="KEGG" id="pbap:Pla133_38950"/>
<keyword evidence="7 16" id="KW-0963">Cytoplasm</keyword>
<evidence type="ECO:0000256" key="6">
    <source>
        <dbReference type="ARBA" id="ARBA00012102"/>
    </source>
</evidence>
<keyword evidence="11 16" id="KW-0067">ATP-binding</keyword>
<dbReference type="PANTHER" id="PTHR34265:SF1">
    <property type="entry name" value="TYPE III PANTOTHENATE KINASE"/>
    <property type="match status" value="1"/>
</dbReference>
<dbReference type="PANTHER" id="PTHR34265">
    <property type="entry name" value="TYPE III PANTOTHENATE KINASE"/>
    <property type="match status" value="1"/>
</dbReference>
<evidence type="ECO:0000256" key="5">
    <source>
        <dbReference type="ARBA" id="ARBA00011738"/>
    </source>
</evidence>
<feature type="binding site" evidence="16">
    <location>
        <position position="208"/>
    </location>
    <ligand>
        <name>substrate</name>
    </ligand>
</feature>
<name>A0A518BP85_9BACT</name>
<dbReference type="RefSeq" id="WP_419191729.1">
    <property type="nucleotide sequence ID" value="NZ_CP036287.1"/>
</dbReference>
<organism evidence="17 18">
    <name type="scientific">Engelhardtia mirabilis</name>
    <dbReference type="NCBI Taxonomy" id="2528011"/>
    <lineage>
        <taxon>Bacteria</taxon>
        <taxon>Pseudomonadati</taxon>
        <taxon>Planctomycetota</taxon>
        <taxon>Planctomycetia</taxon>
        <taxon>Planctomycetia incertae sedis</taxon>
        <taxon>Engelhardtia</taxon>
    </lineage>
</organism>
<feature type="binding site" evidence="16">
    <location>
        <position position="145"/>
    </location>
    <ligand>
        <name>K(+)</name>
        <dbReference type="ChEBI" id="CHEBI:29103"/>
    </ligand>
</feature>
<comment type="catalytic activity">
    <reaction evidence="1 16">
        <text>(R)-pantothenate + ATP = (R)-4'-phosphopantothenate + ADP + H(+)</text>
        <dbReference type="Rhea" id="RHEA:16373"/>
        <dbReference type="ChEBI" id="CHEBI:10986"/>
        <dbReference type="ChEBI" id="CHEBI:15378"/>
        <dbReference type="ChEBI" id="CHEBI:29032"/>
        <dbReference type="ChEBI" id="CHEBI:30616"/>
        <dbReference type="ChEBI" id="CHEBI:456216"/>
        <dbReference type="EC" id="2.7.1.33"/>
    </reaction>
</comment>
<feature type="binding site" evidence="16">
    <location>
        <position position="148"/>
    </location>
    <ligand>
        <name>ATP</name>
        <dbReference type="ChEBI" id="CHEBI:30616"/>
    </ligand>
</feature>
<comment type="cofactor">
    <cofactor evidence="16">
        <name>NH4(+)</name>
        <dbReference type="ChEBI" id="CHEBI:28938"/>
    </cofactor>
    <cofactor evidence="16">
        <name>K(+)</name>
        <dbReference type="ChEBI" id="CHEBI:29103"/>
    </cofactor>
    <text evidence="16">A monovalent cation. Ammonium or potassium.</text>
</comment>
<proteinExistence type="inferred from homology"/>
<reference evidence="17 18" key="1">
    <citation type="submission" date="2019-02" db="EMBL/GenBank/DDBJ databases">
        <title>Deep-cultivation of Planctomycetes and their phenomic and genomic characterization uncovers novel biology.</title>
        <authorList>
            <person name="Wiegand S."/>
            <person name="Jogler M."/>
            <person name="Boedeker C."/>
            <person name="Pinto D."/>
            <person name="Vollmers J."/>
            <person name="Rivas-Marin E."/>
            <person name="Kohn T."/>
            <person name="Peeters S.H."/>
            <person name="Heuer A."/>
            <person name="Rast P."/>
            <person name="Oberbeckmann S."/>
            <person name="Bunk B."/>
            <person name="Jeske O."/>
            <person name="Meyerdierks A."/>
            <person name="Storesund J.E."/>
            <person name="Kallscheuer N."/>
            <person name="Luecker S."/>
            <person name="Lage O.M."/>
            <person name="Pohl T."/>
            <person name="Merkel B.J."/>
            <person name="Hornburger P."/>
            <person name="Mueller R.-W."/>
            <person name="Bruemmer F."/>
            <person name="Labrenz M."/>
            <person name="Spormann A.M."/>
            <person name="Op den Camp H."/>
            <person name="Overmann J."/>
            <person name="Amann R."/>
            <person name="Jetten M.S.M."/>
            <person name="Mascher T."/>
            <person name="Medema M.H."/>
            <person name="Devos D.P."/>
            <person name="Kaster A.-K."/>
            <person name="Ovreas L."/>
            <person name="Rohde M."/>
            <person name="Galperin M.Y."/>
            <person name="Jogler C."/>
        </authorList>
    </citation>
    <scope>NUCLEOTIDE SEQUENCE [LARGE SCALE GENOMIC DNA]</scope>
    <source>
        <strain evidence="17 18">Pla133</strain>
    </source>
</reference>
<dbReference type="GO" id="GO:0015937">
    <property type="term" value="P:coenzyme A biosynthetic process"/>
    <property type="evidence" value="ECO:0007669"/>
    <property type="project" value="UniProtKB-UniRule"/>
</dbReference>
<evidence type="ECO:0000256" key="13">
    <source>
        <dbReference type="ARBA" id="ARBA00022993"/>
    </source>
</evidence>
<gene>
    <name evidence="16 17" type="primary">coaX</name>
    <name evidence="17" type="ORF">Pla133_38950</name>
</gene>
<evidence type="ECO:0000256" key="1">
    <source>
        <dbReference type="ARBA" id="ARBA00001206"/>
    </source>
</evidence>
<dbReference type="AlphaFoldDB" id="A0A518BP85"/>
<keyword evidence="12 16" id="KW-0630">Potassium</keyword>
<dbReference type="Proteomes" id="UP000316921">
    <property type="component" value="Chromosome"/>
</dbReference>
<dbReference type="GO" id="GO:0005737">
    <property type="term" value="C:cytoplasm"/>
    <property type="evidence" value="ECO:0007669"/>
    <property type="project" value="UniProtKB-SubCell"/>
</dbReference>
<feature type="active site" description="Proton acceptor" evidence="16">
    <location>
        <position position="125"/>
    </location>
</feature>
<dbReference type="GO" id="GO:0005524">
    <property type="term" value="F:ATP binding"/>
    <property type="evidence" value="ECO:0007669"/>
    <property type="project" value="UniProtKB-UniRule"/>
</dbReference>
<evidence type="ECO:0000313" key="17">
    <source>
        <dbReference type="EMBL" id="QDU68792.1"/>
    </source>
</evidence>
<evidence type="ECO:0000256" key="15">
    <source>
        <dbReference type="ARBA" id="ARBA00040883"/>
    </source>
</evidence>
<dbReference type="UniPathway" id="UPA00241">
    <property type="reaction ID" value="UER00352"/>
</dbReference>
<comment type="subunit">
    <text evidence="5 16">Homodimer.</text>
</comment>
<comment type="cofactor">
    <cofactor evidence="2">
        <name>K(+)</name>
        <dbReference type="ChEBI" id="CHEBI:29103"/>
    </cofactor>
</comment>
<comment type="similarity">
    <text evidence="14 16">Belongs to the type III pantothenate kinase family.</text>
</comment>
<evidence type="ECO:0000256" key="12">
    <source>
        <dbReference type="ARBA" id="ARBA00022958"/>
    </source>
</evidence>
<evidence type="ECO:0000256" key="8">
    <source>
        <dbReference type="ARBA" id="ARBA00022679"/>
    </source>
</evidence>
<protein>
    <recommendedName>
        <fullName evidence="15 16">Type III pantothenate kinase</fullName>
        <ecNumber evidence="6 16">2.7.1.33</ecNumber>
    </recommendedName>
    <alternativeName>
        <fullName evidence="16">PanK-III</fullName>
    </alternativeName>
    <alternativeName>
        <fullName evidence="16">Pantothenic acid kinase</fullName>
    </alternativeName>
</protein>
<dbReference type="EC" id="2.7.1.33" evidence="6 16"/>
<dbReference type="GO" id="GO:0004594">
    <property type="term" value="F:pantothenate kinase activity"/>
    <property type="evidence" value="ECO:0007669"/>
    <property type="project" value="UniProtKB-UniRule"/>
</dbReference>
<dbReference type="CDD" id="cd24015">
    <property type="entry name" value="ASKHA_NBD_PanK-III"/>
    <property type="match status" value="1"/>
</dbReference>
<evidence type="ECO:0000256" key="4">
    <source>
        <dbReference type="ARBA" id="ARBA00005225"/>
    </source>
</evidence>
<keyword evidence="18" id="KW-1185">Reference proteome</keyword>
<comment type="caution">
    <text evidence="16">Lacks conserved residue(s) required for the propagation of feature annotation.</text>
</comment>
<evidence type="ECO:0000256" key="2">
    <source>
        <dbReference type="ARBA" id="ARBA00001958"/>
    </source>
</evidence>
<evidence type="ECO:0000256" key="16">
    <source>
        <dbReference type="HAMAP-Rule" id="MF_01274"/>
    </source>
</evidence>
<dbReference type="GO" id="GO:0046872">
    <property type="term" value="F:metal ion binding"/>
    <property type="evidence" value="ECO:0007669"/>
    <property type="project" value="UniProtKB-KW"/>
</dbReference>
<accession>A0A518BP85</accession>
<keyword evidence="9 16" id="KW-0547">Nucleotide-binding</keyword>
<dbReference type="EMBL" id="CP036287">
    <property type="protein sequence ID" value="QDU68792.1"/>
    <property type="molecule type" value="Genomic_DNA"/>
</dbReference>
<evidence type="ECO:0000256" key="3">
    <source>
        <dbReference type="ARBA" id="ARBA00004496"/>
    </source>
</evidence>
<dbReference type="SUPFAM" id="SSF53067">
    <property type="entry name" value="Actin-like ATPase domain"/>
    <property type="match status" value="2"/>
</dbReference>
<dbReference type="NCBIfam" id="TIGR00671">
    <property type="entry name" value="baf"/>
    <property type="match status" value="1"/>
</dbReference>
<feature type="binding site" evidence="16">
    <location>
        <begin position="123"/>
        <end position="126"/>
    </location>
    <ligand>
        <name>substrate</name>
    </ligand>
</feature>
<dbReference type="InterPro" id="IPR004619">
    <property type="entry name" value="Type_III_PanK"/>
</dbReference>
<dbReference type="InterPro" id="IPR043129">
    <property type="entry name" value="ATPase_NBD"/>
</dbReference>
<evidence type="ECO:0000256" key="7">
    <source>
        <dbReference type="ARBA" id="ARBA00022490"/>
    </source>
</evidence>
<keyword evidence="16" id="KW-0479">Metal-binding</keyword>
<comment type="pathway">
    <text evidence="4 16">Cofactor biosynthesis; coenzyme A biosynthesis; CoA from (R)-pantothenate: step 1/5.</text>
</comment>
<keyword evidence="10 16" id="KW-0418">Kinase</keyword>
<evidence type="ECO:0000256" key="14">
    <source>
        <dbReference type="ARBA" id="ARBA00038036"/>
    </source>
</evidence>
<keyword evidence="13 16" id="KW-0173">Coenzyme A biosynthesis</keyword>
<feature type="binding site" evidence="16">
    <location>
        <begin position="13"/>
        <end position="20"/>
    </location>
    <ligand>
        <name>ATP</name>
        <dbReference type="ChEBI" id="CHEBI:30616"/>
    </ligand>
</feature>
<evidence type="ECO:0000256" key="10">
    <source>
        <dbReference type="ARBA" id="ARBA00022777"/>
    </source>
</evidence>
<dbReference type="HAMAP" id="MF_01274">
    <property type="entry name" value="Pantothen_kinase_3"/>
    <property type="match status" value="1"/>
</dbReference>
<evidence type="ECO:0000256" key="9">
    <source>
        <dbReference type="ARBA" id="ARBA00022741"/>
    </source>
</evidence>
<comment type="function">
    <text evidence="16">Catalyzes the phosphorylation of pantothenate (Pan), the first step in CoA biosynthesis.</text>
</comment>
<dbReference type="Gene3D" id="3.30.420.40">
    <property type="match status" value="1"/>
</dbReference>
<dbReference type="Pfam" id="PF03309">
    <property type="entry name" value="Pan_kinase"/>
    <property type="match status" value="1"/>
</dbReference>
<evidence type="ECO:0000313" key="18">
    <source>
        <dbReference type="Proteomes" id="UP000316921"/>
    </source>
</evidence>